<keyword evidence="8" id="KW-0326">Glycosidase</keyword>
<dbReference type="InterPro" id="IPR018954">
    <property type="entry name" value="Betagal_dom2"/>
</dbReference>
<evidence type="ECO:0000256" key="10">
    <source>
        <dbReference type="SAM" id="SignalP"/>
    </source>
</evidence>
<dbReference type="VEuPathDB" id="FungiDB:ASPNIDRAFT2_1211965"/>
<keyword evidence="7" id="KW-0325">Glycoprotein</keyword>
<dbReference type="Gene3D" id="2.102.20.10">
    <property type="entry name" value="Beta-galactosidase, domain 2"/>
    <property type="match status" value="1"/>
</dbReference>
<dbReference type="OMA" id="WSRDYEN"/>
<name>A0A117DYH6_ASPNG</name>
<dbReference type="OrthoDB" id="1657402at2759"/>
<evidence type="ECO:0000256" key="5">
    <source>
        <dbReference type="ARBA" id="ARBA00022729"/>
    </source>
</evidence>
<proteinExistence type="inferred from homology"/>
<dbReference type="Gene3D" id="2.60.390.10">
    <property type="entry name" value="Beta-galactosidase, domain 3"/>
    <property type="match status" value="1"/>
</dbReference>
<comment type="caution">
    <text evidence="12">The sequence shown here is derived from an EMBL/GenBank/DDBJ whole genome shotgun (WGS) entry which is preliminary data.</text>
</comment>
<dbReference type="GO" id="GO:0004565">
    <property type="term" value="F:beta-galactosidase activity"/>
    <property type="evidence" value="ECO:0007669"/>
    <property type="project" value="UniProtKB-EC"/>
</dbReference>
<dbReference type="SUPFAM" id="SSF117100">
    <property type="entry name" value="Beta-galactosidase LacA, domain 3"/>
    <property type="match status" value="1"/>
</dbReference>
<dbReference type="VEuPathDB" id="FungiDB:M747DRAFT_230546"/>
<dbReference type="SUPFAM" id="SSF49785">
    <property type="entry name" value="Galactose-binding domain-like"/>
    <property type="match status" value="2"/>
</dbReference>
<comment type="catalytic activity">
    <reaction evidence="1">
        <text>Hydrolysis of terminal non-reducing beta-D-galactose residues in beta-D-galactosides.</text>
        <dbReference type="EC" id="3.2.1.23"/>
    </reaction>
</comment>
<dbReference type="InterPro" id="IPR008979">
    <property type="entry name" value="Galactose-bd-like_sf"/>
</dbReference>
<dbReference type="AlphaFoldDB" id="A0A117DYH6"/>
<dbReference type="EC" id="3.2.1.23" evidence="4"/>
<accession>A0A117DYH6</accession>
<feature type="chain" id="PRO_5007147752" description="beta-galactosidase" evidence="10">
    <location>
        <begin position="20"/>
        <end position="993"/>
    </location>
</feature>
<reference evidence="13" key="1">
    <citation type="journal article" date="2016" name="Genome Announc.">
        <title>Draft genome sequence of Aspergillus niger strain An76.</title>
        <authorList>
            <person name="Gong W."/>
            <person name="Cheng Z."/>
            <person name="Zhang H."/>
            <person name="Liu L."/>
            <person name="Gao P."/>
            <person name="Wang L."/>
        </authorList>
    </citation>
    <scope>NUCLEOTIDE SEQUENCE [LARGE SCALE GENOMIC DNA]</scope>
    <source>
        <strain evidence="13">An76</strain>
    </source>
</reference>
<evidence type="ECO:0000256" key="1">
    <source>
        <dbReference type="ARBA" id="ARBA00001412"/>
    </source>
</evidence>
<dbReference type="Pfam" id="PF01301">
    <property type="entry name" value="Glyco_hydro_35"/>
    <property type="match status" value="1"/>
</dbReference>
<comment type="similarity">
    <text evidence="3 9">Belongs to the glycosyl hydrolase 35 family.</text>
</comment>
<dbReference type="Pfam" id="PF13364">
    <property type="entry name" value="BetaGal_ABD2"/>
    <property type="match status" value="2"/>
</dbReference>
<feature type="signal peptide" evidence="10">
    <location>
        <begin position="1"/>
        <end position="19"/>
    </location>
</feature>
<keyword evidence="6 12" id="KW-0378">Hydrolase</keyword>
<dbReference type="Pfam" id="PF13363">
    <property type="entry name" value="BetaGal_dom3"/>
    <property type="match status" value="1"/>
</dbReference>
<protein>
    <recommendedName>
        <fullName evidence="4">beta-galactosidase</fullName>
        <ecNumber evidence="4">3.2.1.23</ecNumber>
    </recommendedName>
</protein>
<dbReference type="VEuPathDB" id="FungiDB:ATCC64974_46330"/>
<dbReference type="SMART" id="SM01029">
    <property type="entry name" value="BetaGal_dom2"/>
    <property type="match status" value="1"/>
</dbReference>
<dbReference type="VEuPathDB" id="FungiDB:An07g04420"/>
<sequence length="993" mass="110015">MRLLALLKLVVALATLCQALSVSNSLNGAVTWDEYSLIVNGERVFINAAEFHYQRLPVPEMWLDVLQKLKANGFNTISVYFFWSYHSASRDAYDFETGAHNIQRLFDMAKETGLWVIARPGPYVNAQTNAGGLALWGSDGSMGKLRTSDEAYHKAWLPYMRKVGQIIAANQITKGGPVILFQVENELRETSHKPNDTLVTYMEQLESVIRDVGITVPTTHNEQSTRYISWSRDYENVGGAVDIYGFDDYPAGFLVGNKCDGGTGFDVVRTYYQWFMNYAWSGPIYLAEFEGGRTLTWGAPQNYDDCRSEHSTTFVDIYYKNNIGQRVTLQSIYEGYGGTNWGHSACPVAYTSNDYMTPLRETREQWAKLWQTKLIQLFSGSALDLLKTKMHGNGSGYSLSTPDAYSWVLKNPDTQSTFTVLQQNETPSTATITFSAYLNTSLGNVTVPGIQLEGRQSKILVTDYRFGNQTLLYSSADVLTNAVLPRHDVLTLYLWEGQTGEFALRTSKNLTFEVYGASTVSSTLHHGYQKIRYTQSTGSTVLRFSNGVIVLLLDQPTAWHFWAPSTSKYPSPRPDQKLFILGPYLVRSASVNNEVLQVSGDNNGTTTLEGFIGSVPIKAIEWNGQLLTATKTPYGSYTAQIPGTENRSVTLPPLNHWHSAESLPEIQPDFDDSRWTVANKNSTLSPIAPLTLPVLFSSDYGFYAGAKIYRGYFDGIEHTAVNITASGGLAFGWNAWLNGHLIGGHPGDPDLSATNMTLALPASHLKTRNNVITVLVDYHGHDETDIPNGAENPRGILGAYLLPGGTRTATGFQLWKIQGNAGGSKNIDPVRGPMNEGGLYAERLGWFLPGFPASNDKGFKSTSSPLDGISKSGVRFYVTTFDLDIDSDLDAPIGVSLSAPNGTIARVMLWVNGYQYGKYVPHIGPQTKFPIPPGIINNRGQNTLALSVWAQTDAGAKLDTVELFTYGLYQTDFQFDKDWSYLQPRWEDRSMYS</sequence>
<dbReference type="Gene3D" id="2.60.120.260">
    <property type="entry name" value="Galactose-binding domain-like"/>
    <property type="match status" value="2"/>
</dbReference>
<dbReference type="Proteomes" id="UP000068243">
    <property type="component" value="Unassembled WGS sequence"/>
</dbReference>
<evidence type="ECO:0000256" key="4">
    <source>
        <dbReference type="ARBA" id="ARBA00012756"/>
    </source>
</evidence>
<dbReference type="InterPro" id="IPR037110">
    <property type="entry name" value="Betagal_dom2_sf"/>
</dbReference>
<comment type="function">
    <text evidence="2">Cleaves beta-linked terminal galactosyl residues from gangliosides, glycoproteins, and glycosaminoglycans.</text>
</comment>
<dbReference type="EMBL" id="BCMY01000004">
    <property type="protein sequence ID" value="GAQ39485.1"/>
    <property type="molecule type" value="Genomic_DNA"/>
</dbReference>
<evidence type="ECO:0000256" key="8">
    <source>
        <dbReference type="ARBA" id="ARBA00023295"/>
    </source>
</evidence>
<dbReference type="GO" id="GO:0005975">
    <property type="term" value="P:carbohydrate metabolic process"/>
    <property type="evidence" value="ECO:0007669"/>
    <property type="project" value="InterPro"/>
</dbReference>
<dbReference type="InterPro" id="IPR025972">
    <property type="entry name" value="BetaGal_dom3"/>
</dbReference>
<evidence type="ECO:0000256" key="6">
    <source>
        <dbReference type="ARBA" id="ARBA00022801"/>
    </source>
</evidence>
<evidence type="ECO:0000256" key="7">
    <source>
        <dbReference type="ARBA" id="ARBA00023180"/>
    </source>
</evidence>
<dbReference type="InterPro" id="IPR036833">
    <property type="entry name" value="BetaGal_dom3_sf"/>
</dbReference>
<dbReference type="FunFam" id="2.60.120.260:FF:000065">
    <property type="entry name" value="Beta-galactosidase A"/>
    <property type="match status" value="1"/>
</dbReference>
<organism evidence="12 13">
    <name type="scientific">Aspergillus niger</name>
    <dbReference type="NCBI Taxonomy" id="5061"/>
    <lineage>
        <taxon>Eukaryota</taxon>
        <taxon>Fungi</taxon>
        <taxon>Dikarya</taxon>
        <taxon>Ascomycota</taxon>
        <taxon>Pezizomycotina</taxon>
        <taxon>Eurotiomycetes</taxon>
        <taxon>Eurotiomycetidae</taxon>
        <taxon>Eurotiales</taxon>
        <taxon>Aspergillaceae</taxon>
        <taxon>Aspergillus</taxon>
        <taxon>Aspergillus subgen. Circumdati</taxon>
    </lineage>
</organism>
<dbReference type="Gene3D" id="3.20.20.80">
    <property type="entry name" value="Glycosidases"/>
    <property type="match status" value="1"/>
</dbReference>
<dbReference type="SUPFAM" id="SSF51445">
    <property type="entry name" value="(Trans)glycosidases"/>
    <property type="match status" value="1"/>
</dbReference>
<dbReference type="Pfam" id="PF10435">
    <property type="entry name" value="BetaGal_dom2"/>
    <property type="match status" value="1"/>
</dbReference>
<dbReference type="PANTHER" id="PTHR23421">
    <property type="entry name" value="BETA-GALACTOSIDASE RELATED"/>
    <property type="match status" value="1"/>
</dbReference>
<dbReference type="SUPFAM" id="SSF51011">
    <property type="entry name" value="Glycosyl hydrolase domain"/>
    <property type="match status" value="1"/>
</dbReference>
<feature type="domain" description="Beta-galactosidase" evidence="11">
    <location>
        <begin position="384"/>
        <end position="561"/>
    </location>
</feature>
<dbReference type="InterPro" id="IPR017853">
    <property type="entry name" value="GH"/>
</dbReference>
<keyword evidence="5 10" id="KW-0732">Signal</keyword>
<evidence type="ECO:0000313" key="12">
    <source>
        <dbReference type="EMBL" id="GAQ39485.1"/>
    </source>
</evidence>
<evidence type="ECO:0000256" key="3">
    <source>
        <dbReference type="ARBA" id="ARBA00009809"/>
    </source>
</evidence>
<dbReference type="PRINTS" id="PR00742">
    <property type="entry name" value="GLHYDRLASE35"/>
</dbReference>
<dbReference type="InterPro" id="IPR031330">
    <property type="entry name" value="Gly_Hdrlase_35_cat"/>
</dbReference>
<evidence type="ECO:0000256" key="2">
    <source>
        <dbReference type="ARBA" id="ARBA00002691"/>
    </source>
</evidence>
<evidence type="ECO:0000313" key="13">
    <source>
        <dbReference type="Proteomes" id="UP000068243"/>
    </source>
</evidence>
<dbReference type="InterPro" id="IPR025300">
    <property type="entry name" value="BetaGal_jelly_roll_dom"/>
</dbReference>
<gene>
    <name evidence="12" type="ORF">ABL_03158</name>
</gene>
<dbReference type="InterPro" id="IPR001944">
    <property type="entry name" value="Glycoside_Hdrlase_35"/>
</dbReference>
<evidence type="ECO:0000259" key="11">
    <source>
        <dbReference type="SMART" id="SM01029"/>
    </source>
</evidence>
<evidence type="ECO:0000256" key="9">
    <source>
        <dbReference type="RuleBase" id="RU003679"/>
    </source>
</evidence>